<gene>
    <name evidence="1" type="ORF">NCTC12877_00038</name>
</gene>
<dbReference type="STRING" id="1122244.GCA_000426885_02269"/>
<organism evidence="1 2">
    <name type="scientific">Moraxella caprae</name>
    <dbReference type="NCBI Taxonomy" id="90240"/>
    <lineage>
        <taxon>Bacteria</taxon>
        <taxon>Pseudomonadati</taxon>
        <taxon>Pseudomonadota</taxon>
        <taxon>Gammaproteobacteria</taxon>
        <taxon>Moraxellales</taxon>
        <taxon>Moraxellaceae</taxon>
        <taxon>Moraxella</taxon>
    </lineage>
</organism>
<dbReference type="RefSeq" id="WP_036388211.1">
    <property type="nucleotide sequence ID" value="NZ_UGQB01000002.1"/>
</dbReference>
<evidence type="ECO:0000313" key="2">
    <source>
        <dbReference type="Proteomes" id="UP000254065"/>
    </source>
</evidence>
<dbReference type="EMBL" id="UGQB01000002">
    <property type="protein sequence ID" value="STZ01575.1"/>
    <property type="molecule type" value="Genomic_DNA"/>
</dbReference>
<accession>A0A378QL42</accession>
<sequence>MSKLPAKKSARFRKLLPVVEAKLEEGYSYEEVAEILNRDYNLDLTLGVFRNYLYKERKNQNKQAADNVLSNETINNIAIQAKSQITNKESETNLQAISETNAPKSESDGDKDLSEYFSKLKKDIEKERENLSSNQSLFKKG</sequence>
<dbReference type="Proteomes" id="UP000254065">
    <property type="component" value="Unassembled WGS sequence"/>
</dbReference>
<name>A0A378QL42_9GAMM</name>
<proteinExistence type="predicted"/>
<evidence type="ECO:0000313" key="1">
    <source>
        <dbReference type="EMBL" id="STZ01575.1"/>
    </source>
</evidence>
<keyword evidence="2" id="KW-1185">Reference proteome</keyword>
<dbReference type="OrthoDB" id="6692063at2"/>
<dbReference type="AlphaFoldDB" id="A0A378QL42"/>
<reference evidence="1 2" key="1">
    <citation type="submission" date="2018-06" db="EMBL/GenBank/DDBJ databases">
        <authorList>
            <consortium name="Pathogen Informatics"/>
            <person name="Doyle S."/>
        </authorList>
    </citation>
    <scope>NUCLEOTIDE SEQUENCE [LARGE SCALE GENOMIC DNA]</scope>
    <source>
        <strain evidence="1 2">NCTC12877</strain>
    </source>
</reference>
<protein>
    <submittedName>
        <fullName evidence="1">Uncharacterized protein</fullName>
    </submittedName>
</protein>